<dbReference type="InterPro" id="IPR052160">
    <property type="entry name" value="Gypsy_RT_Integrase-like"/>
</dbReference>
<proteinExistence type="predicted"/>
<dbReference type="InterPro" id="IPR041588">
    <property type="entry name" value="Integrase_H2C2"/>
</dbReference>
<evidence type="ECO:0000313" key="3">
    <source>
        <dbReference type="Proteomes" id="UP001162164"/>
    </source>
</evidence>
<dbReference type="Gene3D" id="1.10.340.70">
    <property type="match status" value="1"/>
</dbReference>
<name>A0ABQ9JHJ7_9CUCU</name>
<reference evidence="2" key="1">
    <citation type="journal article" date="2023" name="Insect Mol. Biol.">
        <title>Genome sequencing provides insights into the evolution of gene families encoding plant cell wall-degrading enzymes in longhorned beetles.</title>
        <authorList>
            <person name="Shin N.R."/>
            <person name="Okamura Y."/>
            <person name="Kirsch R."/>
            <person name="Pauchet Y."/>
        </authorList>
    </citation>
    <scope>NUCLEOTIDE SEQUENCE</scope>
    <source>
        <strain evidence="2">MMC_N1</strain>
    </source>
</reference>
<comment type="caution">
    <text evidence="2">The sequence shown here is derived from an EMBL/GenBank/DDBJ whole genome shotgun (WGS) entry which is preliminary data.</text>
</comment>
<evidence type="ECO:0000259" key="1">
    <source>
        <dbReference type="Pfam" id="PF17921"/>
    </source>
</evidence>
<organism evidence="2 3">
    <name type="scientific">Molorchus minor</name>
    <dbReference type="NCBI Taxonomy" id="1323400"/>
    <lineage>
        <taxon>Eukaryota</taxon>
        <taxon>Metazoa</taxon>
        <taxon>Ecdysozoa</taxon>
        <taxon>Arthropoda</taxon>
        <taxon>Hexapoda</taxon>
        <taxon>Insecta</taxon>
        <taxon>Pterygota</taxon>
        <taxon>Neoptera</taxon>
        <taxon>Endopterygota</taxon>
        <taxon>Coleoptera</taxon>
        <taxon>Polyphaga</taxon>
        <taxon>Cucujiformia</taxon>
        <taxon>Chrysomeloidea</taxon>
        <taxon>Cerambycidae</taxon>
        <taxon>Lamiinae</taxon>
        <taxon>Monochamini</taxon>
        <taxon>Molorchus</taxon>
    </lineage>
</organism>
<accession>A0ABQ9JHJ7</accession>
<dbReference type="Proteomes" id="UP001162164">
    <property type="component" value="Unassembled WGS sequence"/>
</dbReference>
<keyword evidence="3" id="KW-1185">Reference proteome</keyword>
<dbReference type="EMBL" id="JAPWTJ010000538">
    <property type="protein sequence ID" value="KAJ8977520.1"/>
    <property type="molecule type" value="Genomic_DNA"/>
</dbReference>
<protein>
    <recommendedName>
        <fullName evidence="1">Integrase zinc-binding domain-containing protein</fullName>
    </recommendedName>
</protein>
<gene>
    <name evidence="2" type="ORF">NQ317_017138</name>
</gene>
<dbReference type="PANTHER" id="PTHR47266">
    <property type="entry name" value="ENDONUCLEASE-RELATED"/>
    <property type="match status" value="1"/>
</dbReference>
<feature type="domain" description="Integrase zinc-binding" evidence="1">
    <location>
        <begin position="44"/>
        <end position="102"/>
    </location>
</feature>
<dbReference type="Pfam" id="PF17921">
    <property type="entry name" value="Integrase_H2C2"/>
    <property type="match status" value="1"/>
</dbReference>
<evidence type="ECO:0000313" key="2">
    <source>
        <dbReference type="EMBL" id="KAJ8977520.1"/>
    </source>
</evidence>
<sequence length="277" mass="31468">MYELATESPERYPLWRCDGGKLYKHAKSRYPELVGPSGNWKLVVPKEDRIQIIKSCHDPPTCGHLGVFKTTARISNEYYWPKMRSDVAKYIRHCAVCLSTKPEQKRPAGLMLSAQTKVSRPWELLSADLDVKKRLKGAYDRSKTTYNLRRRDDRFDLEKLSGKLSSSWRGVVTVFNKINTKLAQVVRDFTSSSTRPAAQAAPFQQGRPPTQLLARVLGKLIYLFALLVRPPRPITITQATCLYERSHQGPAHRVLGPASCWTGPRRHQELGLGSPNR</sequence>